<dbReference type="EMBL" id="VIRB01000063">
    <property type="protein sequence ID" value="NDO69168.1"/>
    <property type="molecule type" value="Genomic_DNA"/>
</dbReference>
<dbReference type="InterPro" id="IPR025420">
    <property type="entry name" value="DUF4143"/>
</dbReference>
<dbReference type="GO" id="GO:0005524">
    <property type="term" value="F:ATP binding"/>
    <property type="evidence" value="ECO:0007669"/>
    <property type="project" value="UniProtKB-KW"/>
</dbReference>
<dbReference type="PANTHER" id="PTHR43566">
    <property type="entry name" value="CONSERVED PROTEIN"/>
    <property type="match status" value="1"/>
</dbReference>
<accession>A0A3R8JQY8</accession>
<dbReference type="OrthoDB" id="128089at2"/>
<dbReference type="RefSeq" id="WP_004073516.1">
    <property type="nucleotide sequence ID" value="NZ_CASCYM010000081.1"/>
</dbReference>
<dbReference type="EMBL" id="RHJS01000002">
    <property type="protein sequence ID" value="RRK34134.1"/>
    <property type="molecule type" value="Genomic_DNA"/>
</dbReference>
<dbReference type="InterPro" id="IPR041682">
    <property type="entry name" value="AAA_14"/>
</dbReference>
<keyword evidence="5" id="KW-1185">Reference proteome</keyword>
<reference evidence="3 6" key="2">
    <citation type="submission" date="2019-07" db="EMBL/GenBank/DDBJ databases">
        <title>Draft genome sequences of 15 bacterial species constituting the stable defined intestinal microbiota of the GM15 gnotobiotic mouse model.</title>
        <authorList>
            <person name="Elie C."/>
            <person name="Mathieu A."/>
            <person name="Saliou A."/>
            <person name="Darnaud M."/>
            <person name="Leulier F."/>
            <person name="Tamellini A."/>
        </authorList>
    </citation>
    <scope>NUCLEOTIDE SEQUENCE [LARGE SCALE GENOMIC DNA]</scope>
    <source>
        <strain evidence="6">ASF 502</strain>
        <strain evidence="3">MD300</strain>
    </source>
</reference>
<name>N2A214_9FIRM</name>
<dbReference type="STRING" id="2044587.C824_05694"/>
<dbReference type="AlphaFoldDB" id="N2A214"/>
<reference evidence="4" key="1">
    <citation type="submission" date="2018-10" db="EMBL/GenBank/DDBJ databases">
        <title>Schaedlerella arabinophila gen. nov. sp. nov., isolated from the mouse intestinal tract and comparative analysis with the genome of the closely related altered Schaedler flora strain ASF502.</title>
        <authorList>
            <person name="Miyake S."/>
            <person name="Soh M."/>
            <person name="Seedorf H."/>
        </authorList>
    </citation>
    <scope>NUCLEOTIDE SEQUENCE [LARGE SCALE GENOMIC DNA]</scope>
    <source>
        <strain evidence="4">DSM 106076</strain>
    </source>
</reference>
<dbReference type="Proteomes" id="UP000274920">
    <property type="component" value="Unassembled WGS sequence"/>
</dbReference>
<sequence length="430" mass="48285">MENYINRIVDAELGLRLEAFGATLIVGPKWCGKTTTGEQKAKSVIRMQDPDMREGYLVTANTKPSLLLKGEKPRLIDEWQDAPVLWDSVRMEVDRQKQEGLFILTGSTSVDNSQILHTGTGRITRLKMYPMSLYESGESNGQISVSELFEDPSLDIDGIMSDMKIEDLIYAASRGGWPATLRKKSEAIALLTAKDYVNNICESDISTVDGIQRNPEWARIILRSYARNISTLAKKTNIYKDVSANADSMSMATMDSYINAMERLFVLEDLEAWCPAIRSATVIRAGKKREFVDPSIAIAVLGLTPDALQLDLKTFGFLFECLCIRDLKIYSQALGGRISYYHDRYGLEADAVLHLDNGKYALIEFKLGSREIEEGAAHLLQLKELIRKYNEKEQQCKLREPDLLMIITGGNMAYTREDGVKIIPIACLKN</sequence>
<dbReference type="PANTHER" id="PTHR43566:SF2">
    <property type="entry name" value="DUF4143 DOMAIN-CONTAINING PROTEIN"/>
    <property type="match status" value="1"/>
</dbReference>
<dbReference type="Pfam" id="PF13173">
    <property type="entry name" value="AAA_14"/>
    <property type="match status" value="1"/>
</dbReference>
<proteinExistence type="predicted"/>
<feature type="domain" description="AAA" evidence="1">
    <location>
        <begin position="22"/>
        <end position="135"/>
    </location>
</feature>
<gene>
    <name evidence="4" type="ORF">EBB54_24455</name>
    <name evidence="3" type="ORF">FMM80_10925</name>
</gene>
<evidence type="ECO:0000313" key="4">
    <source>
        <dbReference type="EMBL" id="RRK34134.1"/>
    </source>
</evidence>
<dbReference type="Pfam" id="PF13635">
    <property type="entry name" value="DUF4143"/>
    <property type="match status" value="1"/>
</dbReference>
<evidence type="ECO:0000259" key="2">
    <source>
        <dbReference type="Pfam" id="PF13635"/>
    </source>
</evidence>
<evidence type="ECO:0000313" key="3">
    <source>
        <dbReference type="EMBL" id="NDO69168.1"/>
    </source>
</evidence>
<organism evidence="4 5">
    <name type="scientific">Schaedlerella arabinosiphila</name>
    <dbReference type="NCBI Taxonomy" id="2044587"/>
    <lineage>
        <taxon>Bacteria</taxon>
        <taxon>Bacillati</taxon>
        <taxon>Bacillota</taxon>
        <taxon>Clostridia</taxon>
        <taxon>Lachnospirales</taxon>
        <taxon>Lachnospiraceae</taxon>
        <taxon>Schaedlerella</taxon>
    </lineage>
</organism>
<feature type="domain" description="DUF4143" evidence="2">
    <location>
        <begin position="202"/>
        <end position="367"/>
    </location>
</feature>
<keyword evidence="4" id="KW-0067">ATP-binding</keyword>
<keyword evidence="4" id="KW-0547">Nucleotide-binding</keyword>
<comment type="caution">
    <text evidence="4">The sequence shown here is derived from an EMBL/GenBank/DDBJ whole genome shotgun (WGS) entry which is preliminary data.</text>
</comment>
<dbReference type="HOGENOM" id="CLU_041527_4_1_9"/>
<accession>N2A214</accession>
<evidence type="ECO:0000313" key="5">
    <source>
        <dbReference type="Proteomes" id="UP000274920"/>
    </source>
</evidence>
<protein>
    <submittedName>
        <fullName evidence="4">ATP-binding protein</fullName>
    </submittedName>
</protein>
<evidence type="ECO:0000313" key="6">
    <source>
        <dbReference type="Proteomes" id="UP000474104"/>
    </source>
</evidence>
<dbReference type="eggNOG" id="COG1373">
    <property type="taxonomic scope" value="Bacteria"/>
</dbReference>
<evidence type="ECO:0000259" key="1">
    <source>
        <dbReference type="Pfam" id="PF13173"/>
    </source>
</evidence>
<dbReference type="Proteomes" id="UP000474104">
    <property type="component" value="Unassembled WGS sequence"/>
</dbReference>